<feature type="region of interest" description="Disordered" evidence="1">
    <location>
        <begin position="91"/>
        <end position="117"/>
    </location>
</feature>
<dbReference type="PANTHER" id="PTHR12876:SF35">
    <property type="entry name" value="LD08718P-RELATED"/>
    <property type="match status" value="1"/>
</dbReference>
<dbReference type="PANTHER" id="PTHR12876">
    <property type="entry name" value="N4BP1-RELATED"/>
    <property type="match status" value="1"/>
</dbReference>
<sequence length="527" mass="60175">MAKRKNKRTPRRIHRHRHKNVLSSPKTTRMLLNKSALRTQVDNSRAETRITAHQTQQITEAASDRTAMQPEGNFTERSAMPSADQTARFKKFTDDRSRNSPKRLQPNAQKKKKKMDRKYIQKLLSSIKKKYRMNKGPHFKRRLEFRNDPPAEAVLPKPKFYRPPKANGSSTPNQNDTIEDGEIVEGLEISDDDDDCVLLEPPTAFINIDDDESDDEPSTSDRSFKACKRRAELLASSPQILFEDCHRQTALLRTSKPTNQLLYSTMAKKAVSEASYIVSDDSFEMARPKTSLTHADSVIVIDDTITEEDFIPLPPDDPIRKSSKTKGKKRSSKRMNDSLFTSAEKKELGKYNRNTFNPSEELEETDNEPKSNKRAVIIDGSNVAFAHGNSNIFSSEGIKYCLQYFDKMGHNAKAVIPTFRKNATKSSNPELLDKLHKEGKIVFTPCKNLPGKMSISYDDRFILQLAYEWNAAVVSNDNYRDLINENPAFKKIVETRVLGYSWCDNIFILPKDPYGRWGPTLDEILKC</sequence>
<dbReference type="KEGG" id="dpo:6898965"/>
<evidence type="ECO:0000313" key="4">
    <source>
        <dbReference type="RefSeq" id="XP_002138925.3"/>
    </source>
</evidence>
<feature type="compositionally biased region" description="Basic residues" evidence="1">
    <location>
        <begin position="1"/>
        <end position="20"/>
    </location>
</feature>
<dbReference type="GO" id="GO:0004521">
    <property type="term" value="F:RNA endonuclease activity"/>
    <property type="evidence" value="ECO:0007669"/>
    <property type="project" value="TreeGrafter"/>
</dbReference>
<accession>A0A6I8V4U9</accession>
<dbReference type="FunCoup" id="A0A6I8V4U9">
    <property type="interactions" value="57"/>
</dbReference>
<name>A0A6I8V4U9_DROPS</name>
<feature type="region of interest" description="Disordered" evidence="1">
    <location>
        <begin position="310"/>
        <end position="372"/>
    </location>
</feature>
<dbReference type="Pfam" id="PF11977">
    <property type="entry name" value="RNase_Zc3h12a"/>
    <property type="match status" value="1"/>
</dbReference>
<gene>
    <name evidence="4" type="primary">LOC6898965</name>
</gene>
<reference evidence="4" key="2">
    <citation type="submission" date="2025-08" db="UniProtKB">
        <authorList>
            <consortium name="RefSeq"/>
        </authorList>
    </citation>
    <scope>IDENTIFICATION</scope>
    <source>
        <strain evidence="4">MV-25-SWS-2005</strain>
        <tissue evidence="4">Whole body</tissue>
    </source>
</reference>
<evidence type="ECO:0000256" key="1">
    <source>
        <dbReference type="SAM" id="MobiDB-lite"/>
    </source>
</evidence>
<feature type="region of interest" description="Disordered" evidence="1">
    <location>
        <begin position="1"/>
        <end position="27"/>
    </location>
</feature>
<dbReference type="GO" id="GO:0036464">
    <property type="term" value="C:cytoplasmic ribonucleoprotein granule"/>
    <property type="evidence" value="ECO:0007669"/>
    <property type="project" value="TreeGrafter"/>
</dbReference>
<feature type="compositionally biased region" description="Basic residues" evidence="1">
    <location>
        <begin position="321"/>
        <end position="333"/>
    </location>
</feature>
<dbReference type="CDD" id="cd18719">
    <property type="entry name" value="PIN_Zc3h12a-N4BP1-like"/>
    <property type="match status" value="1"/>
</dbReference>
<proteinExistence type="predicted"/>
<feature type="compositionally biased region" description="Polar residues" evidence="1">
    <location>
        <begin position="167"/>
        <end position="176"/>
    </location>
</feature>
<feature type="region of interest" description="Disordered" evidence="1">
    <location>
        <begin position="135"/>
        <end position="179"/>
    </location>
</feature>
<dbReference type="InParanoid" id="A0A6I8V4U9"/>
<dbReference type="AlphaFoldDB" id="A0A6I8V4U9"/>
<feature type="domain" description="RNase NYN" evidence="2">
    <location>
        <begin position="373"/>
        <end position="523"/>
    </location>
</feature>
<dbReference type="RefSeq" id="XP_002138925.3">
    <property type="nucleotide sequence ID" value="XM_002138889.3"/>
</dbReference>
<dbReference type="InterPro" id="IPR051101">
    <property type="entry name" value="ZC3H12/N4BP1_RNase_Reg"/>
</dbReference>
<protein>
    <submittedName>
        <fullName evidence="4">Probable ribonuclease ZC3H12C isoform X1</fullName>
    </submittedName>
</protein>
<feature type="compositionally biased region" description="Polar residues" evidence="1">
    <location>
        <begin position="51"/>
        <end position="60"/>
    </location>
</feature>
<dbReference type="Gene3D" id="3.40.50.11980">
    <property type="match status" value="1"/>
</dbReference>
<dbReference type="GO" id="GO:0003729">
    <property type="term" value="F:mRNA binding"/>
    <property type="evidence" value="ECO:0007669"/>
    <property type="project" value="TreeGrafter"/>
</dbReference>
<organism evidence="3 4">
    <name type="scientific">Drosophila pseudoobscura pseudoobscura</name>
    <name type="common">Fruit fly</name>
    <dbReference type="NCBI Taxonomy" id="46245"/>
    <lineage>
        <taxon>Eukaryota</taxon>
        <taxon>Metazoa</taxon>
        <taxon>Ecdysozoa</taxon>
        <taxon>Arthropoda</taxon>
        <taxon>Hexapoda</taxon>
        <taxon>Insecta</taxon>
        <taxon>Pterygota</taxon>
        <taxon>Neoptera</taxon>
        <taxon>Endopterygota</taxon>
        <taxon>Diptera</taxon>
        <taxon>Brachycera</taxon>
        <taxon>Muscomorpha</taxon>
        <taxon>Ephydroidea</taxon>
        <taxon>Drosophilidae</taxon>
        <taxon>Drosophila</taxon>
        <taxon>Sophophora</taxon>
    </lineage>
</organism>
<feature type="region of interest" description="Disordered" evidence="1">
    <location>
        <begin position="39"/>
        <end position="68"/>
    </location>
</feature>
<dbReference type="InterPro" id="IPR021869">
    <property type="entry name" value="RNase_Zc3h12_NYN"/>
</dbReference>
<dbReference type="Proteomes" id="UP000001819">
    <property type="component" value="Chromosome 3"/>
</dbReference>
<evidence type="ECO:0000259" key="2">
    <source>
        <dbReference type="Pfam" id="PF11977"/>
    </source>
</evidence>
<reference evidence="3" key="1">
    <citation type="submission" date="2024-06" db="UniProtKB">
        <authorList>
            <consortium name="RefSeq"/>
        </authorList>
    </citation>
    <scope>NUCLEOTIDE SEQUENCE [LARGE SCALE GENOMIC DNA]</scope>
    <source>
        <strain evidence="3">MV2-25</strain>
    </source>
</reference>
<dbReference type="FunFam" id="3.40.50.11980:FF:000001">
    <property type="entry name" value="ZC3H12A isoform 1"/>
    <property type="match status" value="1"/>
</dbReference>
<evidence type="ECO:0000313" key="3">
    <source>
        <dbReference type="Proteomes" id="UP000001819"/>
    </source>
</evidence>
<keyword evidence="3" id="KW-1185">Reference proteome</keyword>
<dbReference type="ExpressionAtlas" id="A0A6I8V4U9">
    <property type="expression patterns" value="baseline"/>
</dbReference>
<dbReference type="GO" id="GO:0005634">
    <property type="term" value="C:nucleus"/>
    <property type="evidence" value="ECO:0007669"/>
    <property type="project" value="TreeGrafter"/>
</dbReference>